<reference evidence="1" key="1">
    <citation type="journal article" date="2014" name="Front. Microbiol.">
        <title>High frequency of phylogenetically diverse reductive dehalogenase-homologous genes in deep subseafloor sedimentary metagenomes.</title>
        <authorList>
            <person name="Kawai M."/>
            <person name="Futagami T."/>
            <person name="Toyoda A."/>
            <person name="Takaki Y."/>
            <person name="Nishi S."/>
            <person name="Hori S."/>
            <person name="Arai W."/>
            <person name="Tsubouchi T."/>
            <person name="Morono Y."/>
            <person name="Uchiyama I."/>
            <person name="Ito T."/>
            <person name="Fujiyama A."/>
            <person name="Inagaki F."/>
            <person name="Takami H."/>
        </authorList>
    </citation>
    <scope>NUCLEOTIDE SEQUENCE</scope>
    <source>
        <strain evidence="1">Expedition CK06-06</strain>
    </source>
</reference>
<dbReference type="InterPro" id="IPR011990">
    <property type="entry name" value="TPR-like_helical_dom_sf"/>
</dbReference>
<protein>
    <submittedName>
        <fullName evidence="1">Uncharacterized protein</fullName>
    </submittedName>
</protein>
<accession>X1MNX3</accession>
<dbReference type="SUPFAM" id="SSF48452">
    <property type="entry name" value="TPR-like"/>
    <property type="match status" value="2"/>
</dbReference>
<sequence length="276" mass="32804">AQKCFQKVVNYYGDAYCDIKTDAEYYSALCAIEMFNKDADYLITKFIAEHPESPKVKFANFQMGKSQYRKKRYKKAIIWLEKVDTYNLSNEQLAEYYFKLGYSYFIRKDYEKAGKAFYEIKNADTKYSAPASYYYSHIAYINKNYQTALEGFQKLTENENFAPVVPYYIAQIYYFQKKYEKIIDYLPPLLDSATTKRKPEIARIIGVAYYYTSKYKEAVPYLEIYKNKSKFYTREDSYQLAYAYYRTQNYEKADTAFQKVTGKNDSLAQNAYYHLA</sequence>
<dbReference type="EMBL" id="BARV01019744">
    <property type="protein sequence ID" value="GAI19741.1"/>
    <property type="molecule type" value="Genomic_DNA"/>
</dbReference>
<organism evidence="1">
    <name type="scientific">marine sediment metagenome</name>
    <dbReference type="NCBI Taxonomy" id="412755"/>
    <lineage>
        <taxon>unclassified sequences</taxon>
        <taxon>metagenomes</taxon>
        <taxon>ecological metagenomes</taxon>
    </lineage>
</organism>
<proteinExistence type="predicted"/>
<dbReference type="Gene3D" id="1.25.40.10">
    <property type="entry name" value="Tetratricopeptide repeat domain"/>
    <property type="match status" value="3"/>
</dbReference>
<dbReference type="PROSITE" id="PS50005">
    <property type="entry name" value="TPR"/>
    <property type="match status" value="1"/>
</dbReference>
<dbReference type="Pfam" id="PF13174">
    <property type="entry name" value="TPR_6"/>
    <property type="match status" value="1"/>
</dbReference>
<dbReference type="Pfam" id="PF13181">
    <property type="entry name" value="TPR_8"/>
    <property type="match status" value="1"/>
</dbReference>
<gene>
    <name evidence="1" type="ORF">S06H3_33113</name>
</gene>
<dbReference type="InterPro" id="IPR019734">
    <property type="entry name" value="TPR_rpt"/>
</dbReference>
<comment type="caution">
    <text evidence="1">The sequence shown here is derived from an EMBL/GenBank/DDBJ whole genome shotgun (WGS) entry which is preliminary data.</text>
</comment>
<feature type="non-terminal residue" evidence="1">
    <location>
        <position position="276"/>
    </location>
</feature>
<dbReference type="AlphaFoldDB" id="X1MNX3"/>
<name>X1MNX3_9ZZZZ</name>
<evidence type="ECO:0000313" key="1">
    <source>
        <dbReference type="EMBL" id="GAI19741.1"/>
    </source>
</evidence>
<feature type="non-terminal residue" evidence="1">
    <location>
        <position position="1"/>
    </location>
</feature>